<dbReference type="SUPFAM" id="SSF47336">
    <property type="entry name" value="ACP-like"/>
    <property type="match status" value="1"/>
</dbReference>
<dbReference type="PROSITE" id="PS00455">
    <property type="entry name" value="AMP_BINDING"/>
    <property type="match status" value="1"/>
</dbReference>
<organism evidence="5 6">
    <name type="scientific">Kibdelosporangium philippinense</name>
    <dbReference type="NCBI Taxonomy" id="211113"/>
    <lineage>
        <taxon>Bacteria</taxon>
        <taxon>Bacillati</taxon>
        <taxon>Actinomycetota</taxon>
        <taxon>Actinomycetes</taxon>
        <taxon>Pseudonocardiales</taxon>
        <taxon>Pseudonocardiaceae</taxon>
        <taxon>Kibdelosporangium</taxon>
    </lineage>
</organism>
<dbReference type="PANTHER" id="PTHR45527">
    <property type="entry name" value="NONRIBOSOMAL PEPTIDE SYNTHETASE"/>
    <property type="match status" value="1"/>
</dbReference>
<dbReference type="InterPro" id="IPR009081">
    <property type="entry name" value="PP-bd_ACP"/>
</dbReference>
<evidence type="ECO:0000259" key="4">
    <source>
        <dbReference type="PROSITE" id="PS50075"/>
    </source>
</evidence>
<keyword evidence="1" id="KW-0596">Phosphopantetheine</keyword>
<dbReference type="InterPro" id="IPR020845">
    <property type="entry name" value="AMP-binding_CS"/>
</dbReference>
<dbReference type="PROSITE" id="PS50075">
    <property type="entry name" value="CARRIER"/>
    <property type="match status" value="1"/>
</dbReference>
<evidence type="ECO:0000256" key="1">
    <source>
        <dbReference type="ARBA" id="ARBA00022450"/>
    </source>
</evidence>
<sequence>MRTPAEADREFWRNALVTGGFTAIPRWTLDPVAGVAEHETPIPDDLVATMCRLAEELAVPLSSVLLAAHAKVLAELSGEHQVATGYVAQHGSPPLPCRLTTEPGSWRALLLQTYRIELELLSHKDFPVDDLRRELGLSEPSFETVLDPTGAKAVTDELVEHTVLWVGISWPDRHPVLRLRYRTDLLDAGSAARIAGYHLAVLALIAADPDAEHGRQSLLSAEELDFQLNGLGGPCRELPDHRVHELFEQRVAAHPDAVAAVHGDRQWTYRELNARANRLGRALLARGLRREGVVAVVMERNLDWMAAVLAIFKAGGVYLPVEPDFPADRIATALSRAGCGLVLSERGSTTRLEAAIDILSRVQTPGVRLLHVEAAYAEDHAEGNLGVDVGPDQLAYILFTSGSTGEPKGAMCEHAGMLNHIFAKIADLGVREGEVIPQTGPQCFDISVWQVVAALLVGGRTLLVDREVILDVERLVDTIVDARAGVLQVVPSYLDVIVSYLEHHPRELPDLHTVSPTGDFLKKELVQRWFAAQPGIPLVNTYGLTETSDDAVHEVMDRVPDCDRVPLGRPIHNVHVYVVDENLWPVPLGAPGVIVFSGVCVGRGYVNDPARTRLLFMADPHRPGQRLCRTGDYGRWRPDGKLEFLGRRDNQVKIRGFRVELGEIENALLRVPGVRDAAAVVTDGTQRLVAFYSGPQPLDTGVVADQLGKLLPGYMVPSALIWQDSLPLTANGKIARTILTTLAGQLDTDTACRQEPSTPAERRLAAAWATVLGVPLDQIGRRDHFFERGGTSLSAVQLVTTLDREMSLTDVTRHPVLADLAALLDRGPESRPAQPVASSSGGSD</sequence>
<dbReference type="EMBL" id="JAJVCN010000001">
    <property type="protein sequence ID" value="MCE7004037.1"/>
    <property type="molecule type" value="Genomic_DNA"/>
</dbReference>
<dbReference type="Pfam" id="PF00550">
    <property type="entry name" value="PP-binding"/>
    <property type="match status" value="1"/>
</dbReference>
<evidence type="ECO:0000313" key="5">
    <source>
        <dbReference type="EMBL" id="MCE7004037.1"/>
    </source>
</evidence>
<accession>A0ABS8Z931</accession>
<dbReference type="Gene3D" id="3.30.559.30">
    <property type="entry name" value="Nonribosomal peptide synthetase, condensation domain"/>
    <property type="match status" value="1"/>
</dbReference>
<dbReference type="SUPFAM" id="SSF52777">
    <property type="entry name" value="CoA-dependent acyltransferases"/>
    <property type="match status" value="1"/>
</dbReference>
<evidence type="ECO:0000256" key="3">
    <source>
        <dbReference type="SAM" id="MobiDB-lite"/>
    </source>
</evidence>
<dbReference type="Gene3D" id="2.30.38.10">
    <property type="entry name" value="Luciferase, Domain 3"/>
    <property type="match status" value="1"/>
</dbReference>
<gene>
    <name evidence="5" type="ORF">LWC34_14525</name>
</gene>
<dbReference type="CDD" id="cd05930">
    <property type="entry name" value="A_NRPS"/>
    <property type="match status" value="1"/>
</dbReference>
<dbReference type="InterPro" id="IPR036736">
    <property type="entry name" value="ACP-like_sf"/>
</dbReference>
<dbReference type="InterPro" id="IPR045851">
    <property type="entry name" value="AMP-bd_C_sf"/>
</dbReference>
<dbReference type="InterPro" id="IPR025110">
    <property type="entry name" value="AMP-bd_C"/>
</dbReference>
<protein>
    <submittedName>
        <fullName evidence="5">Amino acid adenylation domain-containing protein</fullName>
    </submittedName>
</protein>
<reference evidence="5 6" key="1">
    <citation type="submission" date="2021-12" db="EMBL/GenBank/DDBJ databases">
        <title>Genome sequence of Kibdelosporangium philippinense ATCC 49844.</title>
        <authorList>
            <person name="Fedorov E.A."/>
            <person name="Omeragic M."/>
            <person name="Shalygina K.F."/>
            <person name="Maclea K.S."/>
        </authorList>
    </citation>
    <scope>NUCLEOTIDE SEQUENCE [LARGE SCALE GENOMIC DNA]</scope>
    <source>
        <strain evidence="5 6">ATCC 49844</strain>
    </source>
</reference>
<keyword evidence="6" id="KW-1185">Reference proteome</keyword>
<feature type="domain" description="Carrier" evidence="4">
    <location>
        <begin position="755"/>
        <end position="828"/>
    </location>
</feature>
<evidence type="ECO:0000256" key="2">
    <source>
        <dbReference type="ARBA" id="ARBA00022553"/>
    </source>
</evidence>
<dbReference type="PANTHER" id="PTHR45527:SF1">
    <property type="entry name" value="FATTY ACID SYNTHASE"/>
    <property type="match status" value="1"/>
</dbReference>
<dbReference type="NCBIfam" id="TIGR01733">
    <property type="entry name" value="AA-adenyl-dom"/>
    <property type="match status" value="1"/>
</dbReference>
<dbReference type="InterPro" id="IPR020806">
    <property type="entry name" value="PKS_PP-bd"/>
</dbReference>
<comment type="caution">
    <text evidence="5">The sequence shown here is derived from an EMBL/GenBank/DDBJ whole genome shotgun (WGS) entry which is preliminary data.</text>
</comment>
<evidence type="ECO:0000313" key="6">
    <source>
        <dbReference type="Proteomes" id="UP001521150"/>
    </source>
</evidence>
<dbReference type="SMART" id="SM00823">
    <property type="entry name" value="PKS_PP"/>
    <property type="match status" value="1"/>
</dbReference>
<proteinExistence type="predicted"/>
<dbReference type="SUPFAM" id="SSF56801">
    <property type="entry name" value="Acetyl-CoA synthetase-like"/>
    <property type="match status" value="1"/>
</dbReference>
<dbReference type="InterPro" id="IPR000873">
    <property type="entry name" value="AMP-dep_synth/lig_dom"/>
</dbReference>
<dbReference type="Pfam" id="PF00501">
    <property type="entry name" value="AMP-binding"/>
    <property type="match status" value="1"/>
</dbReference>
<name>A0ABS8Z931_9PSEU</name>
<feature type="region of interest" description="Disordered" evidence="3">
    <location>
        <begin position="825"/>
        <end position="844"/>
    </location>
</feature>
<dbReference type="Pfam" id="PF13193">
    <property type="entry name" value="AMP-binding_C"/>
    <property type="match status" value="1"/>
</dbReference>
<dbReference type="Gene3D" id="3.30.300.30">
    <property type="match status" value="1"/>
</dbReference>
<keyword evidence="2" id="KW-0597">Phosphoprotein</keyword>
<dbReference type="Proteomes" id="UP001521150">
    <property type="component" value="Unassembled WGS sequence"/>
</dbReference>
<dbReference type="Gene3D" id="3.40.50.980">
    <property type="match status" value="2"/>
</dbReference>
<dbReference type="Gene3D" id="1.10.1200.10">
    <property type="entry name" value="ACP-like"/>
    <property type="match status" value="1"/>
</dbReference>
<dbReference type="InterPro" id="IPR010071">
    <property type="entry name" value="AA_adenyl_dom"/>
</dbReference>
<dbReference type="RefSeq" id="WP_233725577.1">
    <property type="nucleotide sequence ID" value="NZ_JAJVCN010000001.1"/>
</dbReference>